<keyword evidence="1" id="KW-1133">Transmembrane helix</keyword>
<dbReference type="SUPFAM" id="SSF88713">
    <property type="entry name" value="Glycoside hydrolase/deacetylase"/>
    <property type="match status" value="1"/>
</dbReference>
<dbReference type="EMBL" id="BARS01023308">
    <property type="protein sequence ID" value="GAG10054.1"/>
    <property type="molecule type" value="Genomic_DNA"/>
</dbReference>
<feature type="non-terminal residue" evidence="2">
    <location>
        <position position="269"/>
    </location>
</feature>
<gene>
    <name evidence="2" type="ORF">S01H1_37126</name>
</gene>
<dbReference type="Pfam" id="PF10096">
    <property type="entry name" value="DUF2334"/>
    <property type="match status" value="1"/>
</dbReference>
<evidence type="ECO:0000256" key="1">
    <source>
        <dbReference type="SAM" id="Phobius"/>
    </source>
</evidence>
<name>X0UW40_9ZZZZ</name>
<sequence>PKTFIYENTPINFSGYLVTDHTCDYIYKTFLGKNIVTKKENIFCFSFSGWQLGVKNFKPFFSLLLYIFLNFVDFIFLPKPMTSIRIDDWPYTSEGYLIGKKINDEKREKELIELKRFCRLTKSKFDIMVNSHLINQKKNIIPIECKYPKTVSILKELSVLAKVKIGSHGAYHINYSKYLNEDIVDPSEFLNVSSKEASADLEKNINWIKKMFKQNPDVFVPPCWKYDEGLNSIVHKYFKIICFNSYQLKDVNNEIFINFNKNITKVYET</sequence>
<keyword evidence="1" id="KW-0472">Membrane</keyword>
<proteinExistence type="predicted"/>
<accession>X0UW40</accession>
<dbReference type="GO" id="GO:0005975">
    <property type="term" value="P:carbohydrate metabolic process"/>
    <property type="evidence" value="ECO:0007669"/>
    <property type="project" value="InterPro"/>
</dbReference>
<evidence type="ECO:0000313" key="2">
    <source>
        <dbReference type="EMBL" id="GAG10054.1"/>
    </source>
</evidence>
<comment type="caution">
    <text evidence="2">The sequence shown here is derived from an EMBL/GenBank/DDBJ whole genome shotgun (WGS) entry which is preliminary data.</text>
</comment>
<reference evidence="2" key="1">
    <citation type="journal article" date="2014" name="Front. Microbiol.">
        <title>High frequency of phylogenetically diverse reductive dehalogenase-homologous genes in deep subseafloor sedimentary metagenomes.</title>
        <authorList>
            <person name="Kawai M."/>
            <person name="Futagami T."/>
            <person name="Toyoda A."/>
            <person name="Takaki Y."/>
            <person name="Nishi S."/>
            <person name="Hori S."/>
            <person name="Arai W."/>
            <person name="Tsubouchi T."/>
            <person name="Morono Y."/>
            <person name="Uchiyama I."/>
            <person name="Ito T."/>
            <person name="Fujiyama A."/>
            <person name="Inagaki F."/>
            <person name="Takami H."/>
        </authorList>
    </citation>
    <scope>NUCLEOTIDE SEQUENCE</scope>
    <source>
        <strain evidence="2">Expedition CK06-06</strain>
    </source>
</reference>
<feature type="non-terminal residue" evidence="2">
    <location>
        <position position="1"/>
    </location>
</feature>
<feature type="transmembrane region" description="Helical" evidence="1">
    <location>
        <begin position="60"/>
        <end position="77"/>
    </location>
</feature>
<dbReference type="AlphaFoldDB" id="X0UW40"/>
<protein>
    <submittedName>
        <fullName evidence="2">Uncharacterized protein</fullName>
    </submittedName>
</protein>
<dbReference type="InterPro" id="IPR011330">
    <property type="entry name" value="Glyco_hydro/deAcase_b/a-brl"/>
</dbReference>
<dbReference type="InterPro" id="IPR018763">
    <property type="entry name" value="DUF2334"/>
</dbReference>
<dbReference type="Gene3D" id="3.20.20.370">
    <property type="entry name" value="Glycoside hydrolase/deacetylase"/>
    <property type="match status" value="1"/>
</dbReference>
<organism evidence="2">
    <name type="scientific">marine sediment metagenome</name>
    <dbReference type="NCBI Taxonomy" id="412755"/>
    <lineage>
        <taxon>unclassified sequences</taxon>
        <taxon>metagenomes</taxon>
        <taxon>ecological metagenomes</taxon>
    </lineage>
</organism>
<keyword evidence="1" id="KW-0812">Transmembrane</keyword>